<organism evidence="2 3">
    <name type="scientific">Psychrobacter coccoides</name>
    <dbReference type="NCBI Taxonomy" id="2818440"/>
    <lineage>
        <taxon>Bacteria</taxon>
        <taxon>Pseudomonadati</taxon>
        <taxon>Pseudomonadota</taxon>
        <taxon>Gammaproteobacteria</taxon>
        <taxon>Moraxellales</taxon>
        <taxon>Moraxellaceae</taxon>
        <taxon>Psychrobacter</taxon>
    </lineage>
</organism>
<sequence length="65" mass="7453">MEYKVTKQHWGDRQYFEGDTREVKVKSDAEQLMGMGLIAEIDVKEEKAAPKPKNKMAKEPANKAE</sequence>
<accession>A0ABS3NJR9</accession>
<keyword evidence="3" id="KW-1185">Reference proteome</keyword>
<name>A0ABS3NJR9_9GAMM</name>
<evidence type="ECO:0000313" key="3">
    <source>
        <dbReference type="Proteomes" id="UP000664554"/>
    </source>
</evidence>
<reference evidence="2 3" key="1">
    <citation type="submission" date="2021-03" db="EMBL/GenBank/DDBJ databases">
        <authorList>
            <person name="Shang D.-D."/>
            <person name="Du Z.-J."/>
            <person name="Chen G.-J."/>
        </authorList>
    </citation>
    <scope>NUCLEOTIDE SEQUENCE [LARGE SCALE GENOMIC DNA]</scope>
    <source>
        <strain evidence="2 3">F1192</strain>
    </source>
</reference>
<gene>
    <name evidence="2" type="ORF">J3492_00250</name>
</gene>
<feature type="compositionally biased region" description="Basic and acidic residues" evidence="1">
    <location>
        <begin position="56"/>
        <end position="65"/>
    </location>
</feature>
<dbReference type="RefSeq" id="WP_207988537.1">
    <property type="nucleotide sequence ID" value="NZ_JAGBKM010000001.1"/>
</dbReference>
<comment type="caution">
    <text evidence="2">The sequence shown here is derived from an EMBL/GenBank/DDBJ whole genome shotgun (WGS) entry which is preliminary data.</text>
</comment>
<dbReference type="EMBL" id="JAGBKM010000001">
    <property type="protein sequence ID" value="MBO1529644.1"/>
    <property type="molecule type" value="Genomic_DNA"/>
</dbReference>
<evidence type="ECO:0000313" key="2">
    <source>
        <dbReference type="EMBL" id="MBO1529644.1"/>
    </source>
</evidence>
<evidence type="ECO:0000256" key="1">
    <source>
        <dbReference type="SAM" id="MobiDB-lite"/>
    </source>
</evidence>
<dbReference type="Proteomes" id="UP000664554">
    <property type="component" value="Unassembled WGS sequence"/>
</dbReference>
<proteinExistence type="predicted"/>
<feature type="region of interest" description="Disordered" evidence="1">
    <location>
        <begin position="45"/>
        <end position="65"/>
    </location>
</feature>
<protein>
    <submittedName>
        <fullName evidence="2">Uncharacterized protein</fullName>
    </submittedName>
</protein>